<dbReference type="InterPro" id="IPR055357">
    <property type="entry name" value="LRR_At1g61320_AtMIF1"/>
</dbReference>
<evidence type="ECO:0000313" key="3">
    <source>
        <dbReference type="Proteomes" id="UP001234989"/>
    </source>
</evidence>
<dbReference type="InterPro" id="IPR029044">
    <property type="entry name" value="Nucleotide-diphossugar_trans"/>
</dbReference>
<reference evidence="2" key="1">
    <citation type="submission" date="2023-08" db="EMBL/GenBank/DDBJ databases">
        <title>A de novo genome assembly of Solanum verrucosum Schlechtendal, a Mexican diploid species geographically isolated from the other diploid A-genome species in potato relatives.</title>
        <authorList>
            <person name="Hosaka K."/>
        </authorList>
    </citation>
    <scope>NUCLEOTIDE SEQUENCE</scope>
    <source>
        <tissue evidence="2">Young leaves</tissue>
    </source>
</reference>
<name>A0AAF0TWQ0_SOLVR</name>
<dbReference type="SMART" id="SM00256">
    <property type="entry name" value="FBOX"/>
    <property type="match status" value="1"/>
</dbReference>
<dbReference type="Gene3D" id="1.20.1280.50">
    <property type="match status" value="1"/>
</dbReference>
<dbReference type="InterPro" id="IPR036047">
    <property type="entry name" value="F-box-like_dom_sf"/>
</dbReference>
<dbReference type="Pfam" id="PF07734">
    <property type="entry name" value="FBA_1"/>
    <property type="match status" value="1"/>
</dbReference>
<protein>
    <recommendedName>
        <fullName evidence="1">F-box domain-containing protein</fullName>
    </recommendedName>
</protein>
<sequence>MGKEEEKQSAGSCGNSKTKRIRSETSGIDWISLLPDSVIVQILSLLTLTDACKTSILSKRWQYLWTYIDNLNFDSRDGFFLFKTSKLNSSSKANRFISFTDNVMRLHRCSNIKEFSLEFVLNQDDVSTISKIDKWLEIAVNKNVKDLYLKVWVSNEQPYTLPQVLCSNSSLVGLNCKYCKLSENCVLNWPTLKSLTLTNLLLGDENIKQISSGCPQLESLELSEFCGLHHLHITYPKCTRLLLIDHRHPLNDSDPLDNHCFFDIVAPFVQHLEISGAFHGVKFRLRDISSLVHADLNFHNHTWGVTNDLIDIKDILADVRYASELTVPSWFIEVISKLMLENADLPLPLLECKWLTINSFITKCSFLGIGNLLSSTPYLENLTLLPELDFLAVRIIHNDINFLGDDIDVLGNKFLSFQGDLIKGSLEKLKNSKVILEVRVRSTCQHHNKHHNEFEVYSLKSDSWRSIHCLKNELLFTEVGKFVNGKLHWATCDGHLHEGWIISSIDLSCEEWGVVELPCYGEGNGVFSLGVYGSEILVIFGSVFMIYNPKDDSTRYPKYMDVGDEEKNLVFSLSSPNPDLRLKSWIIIMSTDVHSNGNAPNSKAFKIFIGYDPREDVAYEVCRYSLLKRSSIPLEIIPIKQSELREKGLYWRERGKLESTEFSFSRFLTPHLANFEGWAMFVDCDFLYLGDIKELRDMVDDKYALMCVQHNYAPKETTKMDGAVQTVYPRKNWSSMVLYNCGHPKNKVLTPEIVNTESGAFLHRFTWLEDEEIGEVPFVWNFLVGHNKVVEGDPATFPKSIHYTLGGPWFEAWKDCEFGDLWIKELEEYKKATEKKVD</sequence>
<keyword evidence="3" id="KW-1185">Reference proteome</keyword>
<dbReference type="AlphaFoldDB" id="A0AAF0TWQ0"/>
<gene>
    <name evidence="2" type="ORF">MTR67_028479</name>
</gene>
<dbReference type="EMBL" id="CP133617">
    <property type="protein sequence ID" value="WMV35094.1"/>
    <property type="molecule type" value="Genomic_DNA"/>
</dbReference>
<dbReference type="PANTHER" id="PTHR35105:SF7">
    <property type="entry name" value="PROTEIN CDI-LIKE"/>
    <property type="match status" value="1"/>
</dbReference>
<dbReference type="PANTHER" id="PTHR35105">
    <property type="entry name" value="EXPRESSED PROTEIN"/>
    <property type="match status" value="1"/>
</dbReference>
<feature type="domain" description="F-box" evidence="1">
    <location>
        <begin position="34"/>
        <end position="74"/>
    </location>
</feature>
<dbReference type="SUPFAM" id="SSF81383">
    <property type="entry name" value="F-box domain"/>
    <property type="match status" value="1"/>
</dbReference>
<dbReference type="CDD" id="cd22160">
    <property type="entry name" value="F-box_AtFBL13-like"/>
    <property type="match status" value="1"/>
</dbReference>
<dbReference type="Pfam" id="PF23622">
    <property type="entry name" value="LRR_At1g61320_AtMIF1"/>
    <property type="match status" value="1"/>
</dbReference>
<organism evidence="2 3">
    <name type="scientific">Solanum verrucosum</name>
    <dbReference type="NCBI Taxonomy" id="315347"/>
    <lineage>
        <taxon>Eukaryota</taxon>
        <taxon>Viridiplantae</taxon>
        <taxon>Streptophyta</taxon>
        <taxon>Embryophyta</taxon>
        <taxon>Tracheophyta</taxon>
        <taxon>Spermatophyta</taxon>
        <taxon>Magnoliopsida</taxon>
        <taxon>eudicotyledons</taxon>
        <taxon>Gunneridae</taxon>
        <taxon>Pentapetalae</taxon>
        <taxon>asterids</taxon>
        <taxon>lamiids</taxon>
        <taxon>Solanales</taxon>
        <taxon>Solanaceae</taxon>
        <taxon>Solanoideae</taxon>
        <taxon>Solaneae</taxon>
        <taxon>Solanum</taxon>
    </lineage>
</organism>
<accession>A0AAF0TWQ0</accession>
<evidence type="ECO:0000313" key="2">
    <source>
        <dbReference type="EMBL" id="WMV35094.1"/>
    </source>
</evidence>
<proteinExistence type="predicted"/>
<dbReference type="Gene3D" id="3.80.10.10">
    <property type="entry name" value="Ribonuclease Inhibitor"/>
    <property type="match status" value="1"/>
</dbReference>
<dbReference type="SUPFAM" id="SSF53448">
    <property type="entry name" value="Nucleotide-diphospho-sugar transferases"/>
    <property type="match status" value="1"/>
</dbReference>
<dbReference type="InterPro" id="IPR032675">
    <property type="entry name" value="LRR_dom_sf"/>
</dbReference>
<dbReference type="InterPro" id="IPR001810">
    <property type="entry name" value="F-box_dom"/>
</dbReference>
<evidence type="ECO:0000259" key="1">
    <source>
        <dbReference type="SMART" id="SM00256"/>
    </source>
</evidence>
<dbReference type="InterPro" id="IPR053781">
    <property type="entry name" value="F-box_AtFBL13-like"/>
</dbReference>
<dbReference type="Pfam" id="PF00646">
    <property type="entry name" value="F-box"/>
    <property type="match status" value="1"/>
</dbReference>
<dbReference type="Proteomes" id="UP001234989">
    <property type="component" value="Chromosome 6"/>
</dbReference>
<dbReference type="InterPro" id="IPR006527">
    <property type="entry name" value="F-box-assoc_dom_typ1"/>
</dbReference>
<dbReference type="Gene3D" id="3.90.550.10">
    <property type="entry name" value="Spore Coat Polysaccharide Biosynthesis Protein SpsA, Chain A"/>
    <property type="match status" value="1"/>
</dbReference>
<dbReference type="SUPFAM" id="SSF52047">
    <property type="entry name" value="RNI-like"/>
    <property type="match status" value="1"/>
</dbReference>